<reference evidence="3 4" key="1">
    <citation type="submission" date="2019-07" db="EMBL/GenBank/DDBJ databases">
        <title>Serratia dokdonensis sp. nov., an elicitor of systemic resistance in Nicotiana Tabacum.</title>
        <authorList>
            <person name="Son J.-S."/>
            <person name="Hwang Y.-J."/>
            <person name="Lee S.-Y."/>
            <person name="Ghim S.-Y."/>
        </authorList>
    </citation>
    <scope>NUCLEOTIDE SEQUENCE [LARGE SCALE GENOMIC DNA]</scope>
    <source>
        <strain evidence="3 4">KUDC3025</strain>
    </source>
</reference>
<feature type="domain" description="Big-1" evidence="2">
    <location>
        <begin position="418"/>
        <end position="506"/>
    </location>
</feature>
<feature type="domain" description="Big-1" evidence="2">
    <location>
        <begin position="11"/>
        <end position="100"/>
    </location>
</feature>
<evidence type="ECO:0000259" key="2">
    <source>
        <dbReference type="PROSITE" id="PS51127"/>
    </source>
</evidence>
<proteinExistence type="inferred from homology"/>
<dbReference type="Proteomes" id="UP000430368">
    <property type="component" value="Chromosome"/>
</dbReference>
<evidence type="ECO:0000313" key="4">
    <source>
        <dbReference type="Proteomes" id="UP000430368"/>
    </source>
</evidence>
<sequence length="1065" mass="108065">MPNINNPNATILSLLIKDDNSPADGQTTNSVVAQVNDGDTVPLPGQVVTFDVEEGATIQGQSESDDQGVAIATLTSTTAGVYTVTASINDSQMTVGSTFVPVDDGDGNNPNAVIELLYVSRDNAVADGMATNEVTTEVTDGSVLLANQSVTFEADNGALIQSPILTDELGKARATLTATEAGVATVTASINDSQMTVGSTFVPSDGDGNNPNAVIELLYVSRDNAVADGMATNEVTTEVTDGSVLLANQSVTFEADNGALIQSPILTDERGKARATLTATEAGVATVTASINDSQMTVGSTFVPVDDGDGNNPNAVIELLYVSRDNAVADGMATNEVTTEVTDGSVLLANQSVTFEADNGALIQSPILTDELGKARATLTATEAGVATVTASINDSQMTVGSTFVPSDGDGNNPNAVIELLYVSRDNAVADGMATNEVTTEVTDGSVLLANQSVTFEADNGALIQSPILTDERGKARATLTATEAGVATVTASINDSAETVVVSFTDESATSVIDSLVSDKDSIVNDGTDIATLTATVINSDTGNVVSGAAVSWSTDIGTVTPAASVTDERGEAVTQLSDTGDTGTATVTAALDSGEEKTYSVTLQGPATLAVRGGRRRRGRGRESRSYLVSIDLETGLPLVAKWQYENEPTVVTGTHFDDMCPEKILRVTSTTGQQSIRLSPLNIAGFSQESTADGDAFAVLTIGGQVIAWGDSASGGSAPPEIITRTDMGVLDCNAHSFSVLTDAGGVVAWGGSGDGGSVSSDIANRTDLVALASTNPAYAALTESGGVVTWGNSEYGNSVPPDISNRTDLIALSATWSAFAALLVSGGVVAWGNGSHGGNVPDQIATRTDLMAIAGNGGAFAALTASGGVVAWGDSSYGGSVPTDIGMRSDVVEICSTGYAFAALTSSGSVVAWGNSNDGGNVPVSVTDRTDLIAIAGTQAAFAALTLSGGVVAWGDGSYGGSVSSDIANRTDLIALAGTRAAFAALTVSGNVVAWGSLSHGGSIPTDIQPLLTDIVAIYSCEAAFCALKSDNTVVVWGGGDAGKMANIPEALQGNVSYYQE</sequence>
<name>A0ABX6GHH1_9GAMM</name>
<dbReference type="SUPFAM" id="SSF50985">
    <property type="entry name" value="RCC1/BLIP-II"/>
    <property type="match status" value="2"/>
</dbReference>
<dbReference type="InterPro" id="IPR051715">
    <property type="entry name" value="Intimin-Invasin_domain"/>
</dbReference>
<gene>
    <name evidence="3" type="ORF">FO014_01280</name>
</gene>
<keyword evidence="4" id="KW-1185">Reference proteome</keyword>
<feature type="domain" description="Big-1" evidence="2">
    <location>
        <begin position="514"/>
        <end position="606"/>
    </location>
</feature>
<dbReference type="Gene3D" id="2.60.40.10">
    <property type="entry name" value="Immunoglobulins"/>
    <property type="match status" value="6"/>
</dbReference>
<dbReference type="InterPro" id="IPR003344">
    <property type="entry name" value="Big_1_dom"/>
</dbReference>
<feature type="domain" description="Big-1" evidence="2">
    <location>
        <begin position="215"/>
        <end position="303"/>
    </location>
</feature>
<feature type="domain" description="Big-1" evidence="2">
    <location>
        <begin position="114"/>
        <end position="202"/>
    </location>
</feature>
<dbReference type="EMBL" id="CP041764">
    <property type="protein sequence ID" value="QHA85716.1"/>
    <property type="molecule type" value="Genomic_DNA"/>
</dbReference>
<dbReference type="SUPFAM" id="SSF49373">
    <property type="entry name" value="Invasin/intimin cell-adhesion fragments"/>
    <property type="match status" value="6"/>
</dbReference>
<protein>
    <recommendedName>
        <fullName evidence="2">Big-1 domain-containing protein</fullName>
    </recommendedName>
</protein>
<comment type="similarity">
    <text evidence="1">Belongs to the intimin/invasin family.</text>
</comment>
<evidence type="ECO:0000313" key="3">
    <source>
        <dbReference type="EMBL" id="QHA85716.1"/>
    </source>
</evidence>
<dbReference type="PROSITE" id="PS51127">
    <property type="entry name" value="BIG1"/>
    <property type="match status" value="6"/>
</dbReference>
<dbReference type="Pfam" id="PF02369">
    <property type="entry name" value="Big_1"/>
    <property type="match status" value="6"/>
</dbReference>
<dbReference type="Gene3D" id="2.130.10.30">
    <property type="entry name" value="Regulator of chromosome condensation 1/beta-lactamase-inhibitor protein II"/>
    <property type="match status" value="2"/>
</dbReference>
<organism evidence="3 4">
    <name type="scientific">Serratia rhizosphaerae</name>
    <dbReference type="NCBI Taxonomy" id="2597702"/>
    <lineage>
        <taxon>Bacteria</taxon>
        <taxon>Pseudomonadati</taxon>
        <taxon>Pseudomonadota</taxon>
        <taxon>Gammaproteobacteria</taxon>
        <taxon>Enterobacterales</taxon>
        <taxon>Yersiniaceae</taxon>
        <taxon>Serratia</taxon>
    </lineage>
</organism>
<dbReference type="InterPro" id="IPR009091">
    <property type="entry name" value="RCC1/BLIP-II"/>
</dbReference>
<dbReference type="RefSeq" id="WP_160027211.1">
    <property type="nucleotide sequence ID" value="NZ_CP041764.1"/>
</dbReference>
<evidence type="ECO:0000256" key="1">
    <source>
        <dbReference type="ARBA" id="ARBA00010116"/>
    </source>
</evidence>
<dbReference type="SMART" id="SM00634">
    <property type="entry name" value="BID_1"/>
    <property type="match status" value="6"/>
</dbReference>
<dbReference type="InterPro" id="IPR013783">
    <property type="entry name" value="Ig-like_fold"/>
</dbReference>
<dbReference type="PANTHER" id="PTHR39576">
    <property type="entry name" value="ATTACHING AND EFFACING PROTEIN HOMOLOG-RELATED-RELATED"/>
    <property type="match status" value="1"/>
</dbReference>
<feature type="domain" description="Big-1" evidence="2">
    <location>
        <begin position="317"/>
        <end position="405"/>
    </location>
</feature>
<dbReference type="PANTHER" id="PTHR39576:SF2">
    <property type="entry name" value="ATTACHING AND EFFACING PROTEIN HOMOLOG-RELATED"/>
    <property type="match status" value="1"/>
</dbReference>
<dbReference type="InterPro" id="IPR008964">
    <property type="entry name" value="Invasin/intimin_cell_adhesion"/>
</dbReference>
<accession>A0ABX6GHH1</accession>